<dbReference type="Pfam" id="PF09585">
    <property type="entry name" value="Lin0512_fam"/>
    <property type="match status" value="1"/>
</dbReference>
<gene>
    <name evidence="3" type="ORF">METZ01_LOCUS5138</name>
</gene>
<sequence>MAMVRCVTEMGMGVDVHGLDYTKAATRAVFDAIHHSSLGFQRMIGKTADDMTVDVTIGVSKPDQVDTKAVQASLPHGNGEGSCKAVQGGLEIPSVDGNDGLLIANAVIIVSFDDSK</sequence>
<dbReference type="PANTHER" id="PTHR34784:SF1">
    <property type="entry name" value="50S RIBOSOMAL PROTEIN L34"/>
    <property type="match status" value="1"/>
</dbReference>
<dbReference type="NCBIfam" id="TIGR02058">
    <property type="entry name" value="lin0512_fam"/>
    <property type="match status" value="1"/>
</dbReference>
<accession>A0A381NDV9</accession>
<name>A0A381NDV9_9ZZZZ</name>
<dbReference type="EMBL" id="UINC01000266">
    <property type="protein sequence ID" value="SUZ52284.1"/>
    <property type="molecule type" value="Genomic_DNA"/>
</dbReference>
<dbReference type="AlphaFoldDB" id="A0A381NDV9"/>
<evidence type="ECO:0000256" key="1">
    <source>
        <dbReference type="ARBA" id="ARBA00022741"/>
    </source>
</evidence>
<protein>
    <submittedName>
        <fullName evidence="3">Uncharacterized protein</fullName>
    </submittedName>
</protein>
<dbReference type="InterPro" id="IPR011719">
    <property type="entry name" value="CHP02058"/>
</dbReference>
<keyword evidence="1" id="KW-0547">Nucleotide-binding</keyword>
<evidence type="ECO:0000256" key="2">
    <source>
        <dbReference type="ARBA" id="ARBA00023134"/>
    </source>
</evidence>
<organism evidence="3">
    <name type="scientific">marine metagenome</name>
    <dbReference type="NCBI Taxonomy" id="408172"/>
    <lineage>
        <taxon>unclassified sequences</taxon>
        <taxon>metagenomes</taxon>
        <taxon>ecological metagenomes</taxon>
    </lineage>
</organism>
<dbReference type="Gene3D" id="3.30.1330.20">
    <property type="entry name" value="Tubulin/FtsZ, C-terminal domain"/>
    <property type="match status" value="1"/>
</dbReference>
<proteinExistence type="predicted"/>
<dbReference type="PANTHER" id="PTHR34784">
    <property type="entry name" value="50S RIBOSOMAL PROTEIN L34"/>
    <property type="match status" value="1"/>
</dbReference>
<reference evidence="3" key="1">
    <citation type="submission" date="2018-05" db="EMBL/GenBank/DDBJ databases">
        <authorList>
            <person name="Lanie J.A."/>
            <person name="Ng W.-L."/>
            <person name="Kazmierczak K.M."/>
            <person name="Andrzejewski T.M."/>
            <person name="Davidsen T.M."/>
            <person name="Wayne K.J."/>
            <person name="Tettelin H."/>
            <person name="Glass J.I."/>
            <person name="Rusch D."/>
            <person name="Podicherti R."/>
            <person name="Tsui H.-C.T."/>
            <person name="Winkler M.E."/>
        </authorList>
    </citation>
    <scope>NUCLEOTIDE SEQUENCE</scope>
</reference>
<evidence type="ECO:0000313" key="3">
    <source>
        <dbReference type="EMBL" id="SUZ52284.1"/>
    </source>
</evidence>
<dbReference type="GO" id="GO:0005525">
    <property type="term" value="F:GTP binding"/>
    <property type="evidence" value="ECO:0007669"/>
    <property type="project" value="UniProtKB-KW"/>
</dbReference>
<dbReference type="InterPro" id="IPR037103">
    <property type="entry name" value="Tubulin/FtsZ-like_C"/>
</dbReference>
<keyword evidence="2" id="KW-0342">GTP-binding</keyword>